<dbReference type="PANTHER" id="PTHR34220:SF7">
    <property type="entry name" value="SENSOR HISTIDINE KINASE YPDA"/>
    <property type="match status" value="1"/>
</dbReference>
<dbReference type="SUPFAM" id="SSF55874">
    <property type="entry name" value="ATPase domain of HSP90 chaperone/DNA topoisomerase II/histidine kinase"/>
    <property type="match status" value="1"/>
</dbReference>
<feature type="region of interest" description="Disordered" evidence="1">
    <location>
        <begin position="1"/>
        <end position="81"/>
    </location>
</feature>
<name>A0A4Q7LFZ7_9BURK</name>
<dbReference type="InterPro" id="IPR036890">
    <property type="entry name" value="HATPase_C_sf"/>
</dbReference>
<proteinExistence type="predicted"/>
<feature type="transmembrane region" description="Helical" evidence="2">
    <location>
        <begin position="130"/>
        <end position="152"/>
    </location>
</feature>
<dbReference type="PANTHER" id="PTHR34220">
    <property type="entry name" value="SENSOR HISTIDINE KINASE YPDA"/>
    <property type="match status" value="1"/>
</dbReference>
<sequence length="424" mass="44703">MPDLPDPPGARPAGVPAPRPSAAPRDDVDVGPTTWLDDLLAQGGDATSPIGLAGLSTGHGQLDPPGSPSSRQAARADDRALSRKAAPATPSAFDVCQAGIVLRALLAVHGVLLLGLAHVAVGWVDWLARSALAVAIALPATLMWLALVCAARSRWDRLAPMGQWAAMCGLGAVCALLPWALIVQLGLLQPSGLGLLAPLATGAALAATLFQGLLLRARLRLPATTVARLAELQSRIRPHFLFNALNSAIALVRVDPAKAEDVLEDLSELFRAALVGSGDQTTLGEEVELARRYLAIEQVRFGKRLQVVWQLDAATDAARVPSLLLQPLVENAVKHGIEPAAEGGTVHVRTQLHKGQALISVTNTLPPAADTRASAGSRSKGQGMALRNVRERLMLLHDLTMRFEAGIVASDRYRVRIAVPLHTD</sequence>
<reference evidence="4 5" key="1">
    <citation type="submission" date="2019-02" db="EMBL/GenBank/DDBJ databases">
        <title>Genomic Encyclopedia of Type Strains, Phase IV (KMG-IV): sequencing the most valuable type-strain genomes for metagenomic binning, comparative biology and taxonomic classification.</title>
        <authorList>
            <person name="Goeker M."/>
        </authorList>
    </citation>
    <scope>NUCLEOTIDE SEQUENCE [LARGE SCALE GENOMIC DNA]</scope>
    <source>
        <strain evidence="4 5">DSM 10617</strain>
    </source>
</reference>
<accession>A0A4Q7LFZ7</accession>
<dbReference type="Pfam" id="PF06580">
    <property type="entry name" value="His_kinase"/>
    <property type="match status" value="1"/>
</dbReference>
<evidence type="ECO:0000256" key="1">
    <source>
        <dbReference type="SAM" id="MobiDB-lite"/>
    </source>
</evidence>
<keyword evidence="4" id="KW-0808">Transferase</keyword>
<dbReference type="RefSeq" id="WP_130482462.1">
    <property type="nucleotide sequence ID" value="NZ_SGWV01000010.1"/>
</dbReference>
<feature type="compositionally biased region" description="Pro residues" evidence="1">
    <location>
        <begin position="1"/>
        <end position="21"/>
    </location>
</feature>
<dbReference type="Gene3D" id="3.30.565.10">
    <property type="entry name" value="Histidine kinase-like ATPase, C-terminal domain"/>
    <property type="match status" value="1"/>
</dbReference>
<protein>
    <submittedName>
        <fullName evidence="4">Two-component system sensor histidine kinase AlgZ</fullName>
    </submittedName>
</protein>
<dbReference type="GO" id="GO:0000155">
    <property type="term" value="F:phosphorelay sensor kinase activity"/>
    <property type="evidence" value="ECO:0007669"/>
    <property type="project" value="InterPro"/>
</dbReference>
<dbReference type="Proteomes" id="UP000293433">
    <property type="component" value="Unassembled WGS sequence"/>
</dbReference>
<feature type="domain" description="Signal transduction histidine kinase internal region" evidence="3">
    <location>
        <begin position="227"/>
        <end position="305"/>
    </location>
</feature>
<organism evidence="4 5">
    <name type="scientific">Sphaerotilus mobilis</name>
    <dbReference type="NCBI Taxonomy" id="47994"/>
    <lineage>
        <taxon>Bacteria</taxon>
        <taxon>Pseudomonadati</taxon>
        <taxon>Pseudomonadota</taxon>
        <taxon>Betaproteobacteria</taxon>
        <taxon>Burkholderiales</taxon>
        <taxon>Sphaerotilaceae</taxon>
        <taxon>Sphaerotilus</taxon>
    </lineage>
</organism>
<dbReference type="AlphaFoldDB" id="A0A4Q7LFZ7"/>
<dbReference type="OrthoDB" id="2514702at2"/>
<feature type="transmembrane region" description="Helical" evidence="2">
    <location>
        <begin position="100"/>
        <end position="124"/>
    </location>
</feature>
<keyword evidence="4" id="KW-0418">Kinase</keyword>
<keyword evidence="2" id="KW-0812">Transmembrane</keyword>
<keyword evidence="2" id="KW-0472">Membrane</keyword>
<dbReference type="InterPro" id="IPR010559">
    <property type="entry name" value="Sig_transdc_His_kin_internal"/>
</dbReference>
<keyword evidence="2" id="KW-1133">Transmembrane helix</keyword>
<evidence type="ECO:0000313" key="4">
    <source>
        <dbReference type="EMBL" id="RZS52982.1"/>
    </source>
</evidence>
<dbReference type="EMBL" id="SGWV01000010">
    <property type="protein sequence ID" value="RZS52982.1"/>
    <property type="molecule type" value="Genomic_DNA"/>
</dbReference>
<keyword evidence="5" id="KW-1185">Reference proteome</keyword>
<dbReference type="InterPro" id="IPR050640">
    <property type="entry name" value="Bact_2-comp_sensor_kinase"/>
</dbReference>
<evidence type="ECO:0000313" key="5">
    <source>
        <dbReference type="Proteomes" id="UP000293433"/>
    </source>
</evidence>
<gene>
    <name evidence="4" type="ORF">EV685_2604</name>
</gene>
<dbReference type="GO" id="GO:0016020">
    <property type="term" value="C:membrane"/>
    <property type="evidence" value="ECO:0007669"/>
    <property type="project" value="InterPro"/>
</dbReference>
<evidence type="ECO:0000259" key="3">
    <source>
        <dbReference type="Pfam" id="PF06580"/>
    </source>
</evidence>
<evidence type="ECO:0000256" key="2">
    <source>
        <dbReference type="SAM" id="Phobius"/>
    </source>
</evidence>
<feature type="transmembrane region" description="Helical" evidence="2">
    <location>
        <begin position="164"/>
        <end position="187"/>
    </location>
</feature>
<comment type="caution">
    <text evidence="4">The sequence shown here is derived from an EMBL/GenBank/DDBJ whole genome shotgun (WGS) entry which is preliminary data.</text>
</comment>
<feature type="transmembrane region" description="Helical" evidence="2">
    <location>
        <begin position="193"/>
        <end position="215"/>
    </location>
</feature>